<reference evidence="2" key="2">
    <citation type="submission" date="2015-01" db="EMBL/GenBank/DDBJ databases">
        <title>Evolutionary Origins and Diversification of the Mycorrhizal Mutualists.</title>
        <authorList>
            <consortium name="DOE Joint Genome Institute"/>
            <consortium name="Mycorrhizal Genomics Consortium"/>
            <person name="Kohler A."/>
            <person name="Kuo A."/>
            <person name="Nagy L.G."/>
            <person name="Floudas D."/>
            <person name="Copeland A."/>
            <person name="Barry K.W."/>
            <person name="Cichocki N."/>
            <person name="Veneault-Fourrey C."/>
            <person name="LaButti K."/>
            <person name="Lindquist E.A."/>
            <person name="Lipzen A."/>
            <person name="Lundell T."/>
            <person name="Morin E."/>
            <person name="Murat C."/>
            <person name="Riley R."/>
            <person name="Ohm R."/>
            <person name="Sun H."/>
            <person name="Tunlid A."/>
            <person name="Henrissat B."/>
            <person name="Grigoriev I.V."/>
            <person name="Hibbett D.S."/>
            <person name="Martin F."/>
        </authorList>
    </citation>
    <scope>NUCLEOTIDE SEQUENCE [LARGE SCALE GENOMIC DNA]</scope>
    <source>
        <strain evidence="2">UH-Slu-Lm8-n1</strain>
    </source>
</reference>
<gene>
    <name evidence="1" type="ORF">CY34DRAFT_38676</name>
</gene>
<name>A0A0D0AM71_9AGAM</name>
<organism evidence="1 2">
    <name type="scientific">Suillus luteus UH-Slu-Lm8-n1</name>
    <dbReference type="NCBI Taxonomy" id="930992"/>
    <lineage>
        <taxon>Eukaryota</taxon>
        <taxon>Fungi</taxon>
        <taxon>Dikarya</taxon>
        <taxon>Basidiomycota</taxon>
        <taxon>Agaricomycotina</taxon>
        <taxon>Agaricomycetes</taxon>
        <taxon>Agaricomycetidae</taxon>
        <taxon>Boletales</taxon>
        <taxon>Suillineae</taxon>
        <taxon>Suillaceae</taxon>
        <taxon>Suillus</taxon>
    </lineage>
</organism>
<feature type="non-terminal residue" evidence="1">
    <location>
        <position position="1"/>
    </location>
</feature>
<protein>
    <recommendedName>
        <fullName evidence="3">CxC1-like cysteine cluster associated with KDZ transposases domain-containing protein</fullName>
    </recommendedName>
</protein>
<dbReference type="InterPro" id="IPR040521">
    <property type="entry name" value="KDZ"/>
</dbReference>
<dbReference type="PANTHER" id="PTHR33096">
    <property type="entry name" value="CXC2 DOMAIN-CONTAINING PROTEIN"/>
    <property type="match status" value="1"/>
</dbReference>
<dbReference type="EMBL" id="KN836042">
    <property type="protein sequence ID" value="KIK33048.1"/>
    <property type="molecule type" value="Genomic_DNA"/>
</dbReference>
<feature type="non-terminal residue" evidence="1">
    <location>
        <position position="709"/>
    </location>
</feature>
<dbReference type="Pfam" id="PF18758">
    <property type="entry name" value="KDZ"/>
    <property type="match status" value="1"/>
</dbReference>
<keyword evidence="2" id="KW-1185">Reference proteome</keyword>
<proteinExistence type="predicted"/>
<dbReference type="Proteomes" id="UP000054485">
    <property type="component" value="Unassembled WGS sequence"/>
</dbReference>
<reference evidence="1 2" key="1">
    <citation type="submission" date="2014-04" db="EMBL/GenBank/DDBJ databases">
        <authorList>
            <consortium name="DOE Joint Genome Institute"/>
            <person name="Kuo A."/>
            <person name="Ruytinx J."/>
            <person name="Rineau F."/>
            <person name="Colpaert J."/>
            <person name="Kohler A."/>
            <person name="Nagy L.G."/>
            <person name="Floudas D."/>
            <person name="Copeland A."/>
            <person name="Barry K.W."/>
            <person name="Cichocki N."/>
            <person name="Veneault-Fourrey C."/>
            <person name="LaButti K."/>
            <person name="Lindquist E.A."/>
            <person name="Lipzen A."/>
            <person name="Lundell T."/>
            <person name="Morin E."/>
            <person name="Murat C."/>
            <person name="Sun H."/>
            <person name="Tunlid A."/>
            <person name="Henrissat B."/>
            <person name="Grigoriev I.V."/>
            <person name="Hibbett D.S."/>
            <person name="Martin F."/>
            <person name="Nordberg H.P."/>
            <person name="Cantor M.N."/>
            <person name="Hua S.X."/>
        </authorList>
    </citation>
    <scope>NUCLEOTIDE SEQUENCE [LARGE SCALE GENOMIC DNA]</scope>
    <source>
        <strain evidence="1 2">UH-Slu-Lm8-n1</strain>
    </source>
</reference>
<dbReference type="InParanoid" id="A0A0D0AM71"/>
<accession>A0A0D0AM71</accession>
<dbReference type="PANTHER" id="PTHR33096:SF1">
    <property type="entry name" value="CXC1-LIKE CYSTEINE CLUSTER ASSOCIATED WITH KDZ TRANSPOSASES DOMAIN-CONTAINING PROTEIN"/>
    <property type="match status" value="1"/>
</dbReference>
<dbReference type="AlphaFoldDB" id="A0A0D0AM71"/>
<dbReference type="HOGENOM" id="CLU_013084_2_1_1"/>
<evidence type="ECO:0000313" key="1">
    <source>
        <dbReference type="EMBL" id="KIK33048.1"/>
    </source>
</evidence>
<sequence>LIYYGYIGCAPMYPTVAISLRTLAAYRQSHRTCPRFSIQAQCKSLAFLHDIPYRPYLTTQFSVAYDIYLEIIHRVQQRLQASLGRDTPNWRLLNACPACFYKLQDEPKLEFDWLISIDGNNSLKRWDSSIYGNTPRVDSRTARSDYWVEPKAVDQFQNEFDDILQVDSRIDDWQDEPVEAHPSQSFSCVDRWRNAGPEAQKKMFSVFDQSGIFIAACRHRFVLLACDMIRSGELAKYPLALIDKLLGVYGPNGGCAYDIGCAFSKTLGNSSLAPQVVNLGFRMMVGAFHGHAHNRKCQLHWHPLYIPGTGHSEGEGCEHIFSASNELARSTRHASPFHRHQSIEEHFAFWDKDKYAALSIFLWNHYREALKVVATLTAELTIIKAELQLTDDDFPRFLREESAYLECLKELPVRDNLCIRYFNVTVSSIADLSDSFRADWDLAREAANNALTEIPASSLTLINQALTAARIGVDSSYARLQHAEALVAHIEIQLSIEARWEIGDENYKCFKEEASLGKYRAALDELERLVIMRLFELSKLSLSGTGYKLRQQISKALQRRSEAIRKAITRYNVQATAVNTPRPNISWKDIADYGFLAEFDLLRHSRADIRSHDWAKPAHREATTKYFKLLRAREEIVRLNIEFRRLRTAIHDEELQVAGIIHDLLISDPLLGSELKRQWRSRAATNAVHSSRLDQIASLVGFSGVNAVG</sequence>
<evidence type="ECO:0000313" key="2">
    <source>
        <dbReference type="Proteomes" id="UP000054485"/>
    </source>
</evidence>
<dbReference type="OrthoDB" id="2505969at2759"/>
<evidence type="ECO:0008006" key="3">
    <source>
        <dbReference type="Google" id="ProtNLM"/>
    </source>
</evidence>